<proteinExistence type="inferred from homology"/>
<dbReference type="Pfam" id="PF03159">
    <property type="entry name" value="XRN_N"/>
    <property type="match status" value="1"/>
</dbReference>
<protein>
    <recommendedName>
        <fullName evidence="2">Xrn1 N-terminal domain-containing protein</fullName>
    </recommendedName>
</protein>
<name>A0A6C0CAB9_9ZZZZ</name>
<sequence>MGVLEFFGTLLKNNVTSSSIKTDFKEKMNIDHFFLDFNSIIYGSKAKILSEVNNFMISVLKTMYEKKTINNNVFNELFKKYEMQEIQAEIKPDTDPMKIVTMFHEHFDDKRLDKMIIAVTINTVFHLIRTYCNNKTIKTLMLALDGVPSKGKMVEQKQRRYLGAITEEYKKKILGKYKNHLLEQKNFIYLVKKYPIEWVTKMTPGTEFMNKLSGYLRSEKIQNKLKLNRSQMKIVLSDIYEVGEGEKKIVNYINKYLYKTKDTVAVYSPDADVILLCMILSINNVYYLRHNQQTSLYDLIDVKMLKENIAYYINNHPSFSKETFDIHRINYDIVCISTLFGNDFVPKIESLNVKQGFQHILDTYLRILLKFKEKSYYLVKVNDDHFSMSFVFLKNMLRALLPIEEDFIKHNNVYNKYINAGKIKDVFDYMEITEKNIVPTVNNLKNEYRDLTHTIQTHGNLSYFENHDELMKSLKKSLNIVIDDQCVNTTYLSNKEFIQLLIDVYSKTREFPRININLNSYSHHMDDQYHKKKLEQNHVTDPYDKEIYRFDNMLDEYYVKFNNSPLVLTQNRIIPFYAEYFHVKLFDGESLSKDAKKVMHDYLEGILWVFNSYFNDKTYVNTWCYLHEKSPLLTHFVMYLDEIDQKVFSDTFNGLDKYYVSDLSTYFTPLEQLMYVSPIVDNVLNLLPKNYRQFIESDDLDPFLKKYFININQIVDKLWSEKVSSEVDCKGMAYMTKCIVKSISKLSAKDDKLFLKAIRKVSQTPESIKRSKNAEPKY</sequence>
<evidence type="ECO:0000259" key="2">
    <source>
        <dbReference type="Pfam" id="PF03159"/>
    </source>
</evidence>
<dbReference type="AlphaFoldDB" id="A0A6C0CAB9"/>
<dbReference type="EMBL" id="MN739358">
    <property type="protein sequence ID" value="QHT00750.1"/>
    <property type="molecule type" value="Genomic_DNA"/>
</dbReference>
<dbReference type="Gene3D" id="3.40.50.12390">
    <property type="match status" value="1"/>
</dbReference>
<dbReference type="GO" id="GO:0004534">
    <property type="term" value="F:5'-3' RNA exonuclease activity"/>
    <property type="evidence" value="ECO:0007669"/>
    <property type="project" value="TreeGrafter"/>
</dbReference>
<dbReference type="GO" id="GO:0005634">
    <property type="term" value="C:nucleus"/>
    <property type="evidence" value="ECO:0007669"/>
    <property type="project" value="TreeGrafter"/>
</dbReference>
<feature type="domain" description="Xrn1 N-terminal" evidence="2">
    <location>
        <begin position="118"/>
        <end position="290"/>
    </location>
</feature>
<dbReference type="InterPro" id="IPR027073">
    <property type="entry name" value="5_3_exoribonuclease"/>
</dbReference>
<accession>A0A6C0CAB9</accession>
<dbReference type="InterPro" id="IPR004859">
    <property type="entry name" value="Xrn1_N"/>
</dbReference>
<organism evidence="3">
    <name type="scientific">viral metagenome</name>
    <dbReference type="NCBI Taxonomy" id="1070528"/>
    <lineage>
        <taxon>unclassified sequences</taxon>
        <taxon>metagenomes</taxon>
        <taxon>organismal metagenomes</taxon>
    </lineage>
</organism>
<comment type="similarity">
    <text evidence="1">Belongs to the 5'-3' exonuclease family.</text>
</comment>
<reference evidence="3" key="1">
    <citation type="journal article" date="2020" name="Nature">
        <title>Giant virus diversity and host interactions through global metagenomics.</title>
        <authorList>
            <person name="Schulz F."/>
            <person name="Roux S."/>
            <person name="Paez-Espino D."/>
            <person name="Jungbluth S."/>
            <person name="Walsh D.A."/>
            <person name="Denef V.J."/>
            <person name="McMahon K.D."/>
            <person name="Konstantinidis K.T."/>
            <person name="Eloe-Fadrosh E.A."/>
            <person name="Kyrpides N.C."/>
            <person name="Woyke T."/>
        </authorList>
    </citation>
    <scope>NUCLEOTIDE SEQUENCE</scope>
    <source>
        <strain evidence="3">GVMAG-M-3300020192-26</strain>
    </source>
</reference>
<dbReference type="PANTHER" id="PTHR12341:SF7">
    <property type="entry name" value="5'-3' EXORIBONUCLEASE 1"/>
    <property type="match status" value="1"/>
</dbReference>
<evidence type="ECO:0000256" key="1">
    <source>
        <dbReference type="ARBA" id="ARBA00038299"/>
    </source>
</evidence>
<dbReference type="PANTHER" id="PTHR12341">
    <property type="entry name" value="5'-&gt;3' EXORIBONUCLEASE"/>
    <property type="match status" value="1"/>
</dbReference>
<dbReference type="GO" id="GO:0000956">
    <property type="term" value="P:nuclear-transcribed mRNA catabolic process"/>
    <property type="evidence" value="ECO:0007669"/>
    <property type="project" value="TreeGrafter"/>
</dbReference>
<evidence type="ECO:0000313" key="3">
    <source>
        <dbReference type="EMBL" id="QHT00750.1"/>
    </source>
</evidence>
<dbReference type="GO" id="GO:0003723">
    <property type="term" value="F:RNA binding"/>
    <property type="evidence" value="ECO:0007669"/>
    <property type="project" value="TreeGrafter"/>
</dbReference>